<accession>A0A5C6TX19</accession>
<dbReference type="Pfam" id="PF25881">
    <property type="entry name" value="HH_YBHG"/>
    <property type="match status" value="1"/>
</dbReference>
<comment type="similarity">
    <text evidence="1">Belongs to the membrane fusion protein (MFP) (TC 8.A.1) family.</text>
</comment>
<dbReference type="EMBL" id="VOQQ01000001">
    <property type="protein sequence ID" value="TXC64907.1"/>
    <property type="molecule type" value="Genomic_DNA"/>
</dbReference>
<dbReference type="Pfam" id="PF25954">
    <property type="entry name" value="Beta-barrel_RND_2"/>
    <property type="match status" value="1"/>
</dbReference>
<keyword evidence="3" id="KW-0472">Membrane</keyword>
<evidence type="ECO:0000256" key="2">
    <source>
        <dbReference type="SAM" id="Coils"/>
    </source>
</evidence>
<name>A0A5C6TX19_9SPHN</name>
<dbReference type="InterPro" id="IPR006143">
    <property type="entry name" value="RND_pump_MFP"/>
</dbReference>
<evidence type="ECO:0000313" key="7">
    <source>
        <dbReference type="EMBL" id="TXC64907.1"/>
    </source>
</evidence>
<feature type="domain" description="CusB-like beta-barrel" evidence="5">
    <location>
        <begin position="247"/>
        <end position="316"/>
    </location>
</feature>
<dbReference type="SUPFAM" id="SSF111369">
    <property type="entry name" value="HlyD-like secretion proteins"/>
    <property type="match status" value="1"/>
</dbReference>
<proteinExistence type="inferred from homology"/>
<comment type="caution">
    <text evidence="7">The sequence shown here is derived from an EMBL/GenBank/DDBJ whole genome shotgun (WGS) entry which is preliminary data.</text>
</comment>
<dbReference type="Gene3D" id="2.40.420.20">
    <property type="match status" value="1"/>
</dbReference>
<reference evidence="7 8" key="1">
    <citation type="journal article" date="2015" name="J. Microbiol.">
        <title>Sphingosinicella ginsenosidimutans sp. nov., with ginsenoside converting activity.</title>
        <authorList>
            <person name="Kim J.K."/>
            <person name="Kang M.S."/>
            <person name="Park S.C."/>
            <person name="Kim K.M."/>
            <person name="Choi K."/>
            <person name="Yoon M.H."/>
            <person name="Im W.T."/>
        </authorList>
    </citation>
    <scope>NUCLEOTIDE SEQUENCE [LARGE SCALE GENOMIC DNA]</scope>
    <source>
        <strain evidence="7 8">BS-11</strain>
    </source>
</reference>
<feature type="transmembrane region" description="Helical" evidence="3">
    <location>
        <begin position="32"/>
        <end position="51"/>
    </location>
</feature>
<keyword evidence="3" id="KW-1133">Transmembrane helix</keyword>
<dbReference type="Pfam" id="PF25967">
    <property type="entry name" value="RND-MFP_C"/>
    <property type="match status" value="1"/>
</dbReference>
<sequence>MNFETTKWRRDALDDVMVDDETQARRKRRRNIIIAAIVLVLVAIVAVMALGGRGEKAAAPQAQAGDTLQAVTVVAPGRREIDRVITATGSLGARRDMPVGVPGSGGQIVRVLVEPGQWVRAGQVLAVIDRSVQAQQAAQQAASIQVAQADLSLAQNELDRAQALVSRGFISRAEIDQKRSARDAAAARVRVAQAQLAQTRAQIGQLDVRAPTAGLVLTRNVEAGQVVGAGSPALFRIASQGEMELLAQLSQDDLARISVGTPAQVTPVGSTQSYAGRVWQVSPTIDPQTRQGMARIAIPYNRDLRPGGFASVQIRAGTTTAPLLPQSAIQSDDHGNFVFIVDASGTVVRRNVTLGEVSDRGVAILTGLNGDEHVVAMAGAFLNPGQKVRPELARASSVMNSANAN</sequence>
<dbReference type="RefSeq" id="WP_147044324.1">
    <property type="nucleotide sequence ID" value="NZ_BAABIR010000002.1"/>
</dbReference>
<dbReference type="Gene3D" id="1.10.287.470">
    <property type="entry name" value="Helix hairpin bin"/>
    <property type="match status" value="1"/>
</dbReference>
<evidence type="ECO:0000259" key="4">
    <source>
        <dbReference type="Pfam" id="PF25881"/>
    </source>
</evidence>
<evidence type="ECO:0000256" key="1">
    <source>
        <dbReference type="ARBA" id="ARBA00009477"/>
    </source>
</evidence>
<keyword evidence="2" id="KW-0175">Coiled coil</keyword>
<feature type="coiled-coil region" evidence="2">
    <location>
        <begin position="144"/>
        <end position="202"/>
    </location>
</feature>
<gene>
    <name evidence="7" type="ORF">FRZ32_04515</name>
</gene>
<evidence type="ECO:0000313" key="8">
    <source>
        <dbReference type="Proteomes" id="UP000321249"/>
    </source>
</evidence>
<dbReference type="InterPro" id="IPR059052">
    <property type="entry name" value="HH_YbhG-like"/>
</dbReference>
<dbReference type="Proteomes" id="UP000321249">
    <property type="component" value="Unassembled WGS sequence"/>
</dbReference>
<dbReference type="PANTHER" id="PTHR30469">
    <property type="entry name" value="MULTIDRUG RESISTANCE PROTEIN MDTA"/>
    <property type="match status" value="1"/>
</dbReference>
<dbReference type="AlphaFoldDB" id="A0A5C6TX19"/>
<dbReference type="InterPro" id="IPR058792">
    <property type="entry name" value="Beta-barrel_RND_2"/>
</dbReference>
<evidence type="ECO:0000259" key="5">
    <source>
        <dbReference type="Pfam" id="PF25954"/>
    </source>
</evidence>
<dbReference type="GO" id="GO:1990281">
    <property type="term" value="C:efflux pump complex"/>
    <property type="evidence" value="ECO:0007669"/>
    <property type="project" value="TreeGrafter"/>
</dbReference>
<dbReference type="Gene3D" id="2.40.50.100">
    <property type="match status" value="1"/>
</dbReference>
<evidence type="ECO:0000256" key="3">
    <source>
        <dbReference type="SAM" id="Phobius"/>
    </source>
</evidence>
<dbReference type="InterPro" id="IPR058627">
    <property type="entry name" value="MdtA-like_C"/>
</dbReference>
<feature type="domain" description="Multidrug resistance protein MdtA-like C-terminal permuted SH3" evidence="6">
    <location>
        <begin position="323"/>
        <end position="375"/>
    </location>
</feature>
<keyword evidence="8" id="KW-1185">Reference proteome</keyword>
<organism evidence="7 8">
    <name type="scientific">Allosphingosinicella ginsenosidimutans</name>
    <dbReference type="NCBI Taxonomy" id="1176539"/>
    <lineage>
        <taxon>Bacteria</taxon>
        <taxon>Pseudomonadati</taxon>
        <taxon>Pseudomonadota</taxon>
        <taxon>Alphaproteobacteria</taxon>
        <taxon>Sphingomonadales</taxon>
        <taxon>Sphingomonadaceae</taxon>
        <taxon>Allosphingosinicella</taxon>
    </lineage>
</organism>
<dbReference type="OrthoDB" id="7422354at2"/>
<feature type="domain" description="YbhG-like alpha-helical hairpin" evidence="4">
    <location>
        <begin position="133"/>
        <end position="208"/>
    </location>
</feature>
<dbReference type="Gene3D" id="2.40.30.170">
    <property type="match status" value="1"/>
</dbReference>
<dbReference type="NCBIfam" id="TIGR01730">
    <property type="entry name" value="RND_mfp"/>
    <property type="match status" value="1"/>
</dbReference>
<evidence type="ECO:0000259" key="6">
    <source>
        <dbReference type="Pfam" id="PF25967"/>
    </source>
</evidence>
<protein>
    <submittedName>
        <fullName evidence="7">Efflux RND transporter periplasmic adaptor subunit</fullName>
    </submittedName>
</protein>
<dbReference type="GO" id="GO:0015562">
    <property type="term" value="F:efflux transmembrane transporter activity"/>
    <property type="evidence" value="ECO:0007669"/>
    <property type="project" value="TreeGrafter"/>
</dbReference>
<dbReference type="PANTHER" id="PTHR30469:SF15">
    <property type="entry name" value="HLYD FAMILY OF SECRETION PROTEINS"/>
    <property type="match status" value="1"/>
</dbReference>
<keyword evidence="3" id="KW-0812">Transmembrane</keyword>